<dbReference type="Proteomes" id="UP000799764">
    <property type="component" value="Unassembled WGS sequence"/>
</dbReference>
<accession>A0A9P4PH30</accession>
<feature type="domain" description="Trichothecene 3-O-acetyltransferase-like N-terminal" evidence="2">
    <location>
        <begin position="23"/>
        <end position="174"/>
    </location>
</feature>
<dbReference type="PANTHER" id="PTHR31896:SF64">
    <property type="entry name" value="TRICHOTHECENE 3-O-ACETYLTRANSFERASE"/>
    <property type="match status" value="1"/>
</dbReference>
<evidence type="ECO:0000259" key="2">
    <source>
        <dbReference type="Pfam" id="PF22664"/>
    </source>
</evidence>
<name>A0A9P4PH30_9PLEO</name>
<dbReference type="InterPro" id="IPR054710">
    <property type="entry name" value="Tri101-like_N"/>
</dbReference>
<keyword evidence="1" id="KW-0808">Transferase</keyword>
<dbReference type="Gene3D" id="3.30.559.10">
    <property type="entry name" value="Chloramphenicol acetyltransferase-like domain"/>
    <property type="match status" value="2"/>
</dbReference>
<comment type="caution">
    <text evidence="3">The sequence shown here is derived from an EMBL/GenBank/DDBJ whole genome shotgun (WGS) entry which is preliminary data.</text>
</comment>
<dbReference type="InterPro" id="IPR023213">
    <property type="entry name" value="CAT-like_dom_sf"/>
</dbReference>
<keyword evidence="4" id="KW-1185">Reference proteome</keyword>
<dbReference type="GO" id="GO:0016740">
    <property type="term" value="F:transferase activity"/>
    <property type="evidence" value="ECO:0007669"/>
    <property type="project" value="UniProtKB-KW"/>
</dbReference>
<protein>
    <recommendedName>
        <fullName evidence="2">Trichothecene 3-O-acetyltransferase-like N-terminal domain-containing protein</fullName>
    </recommendedName>
</protein>
<evidence type="ECO:0000313" key="4">
    <source>
        <dbReference type="Proteomes" id="UP000799764"/>
    </source>
</evidence>
<dbReference type="Pfam" id="PF22664">
    <property type="entry name" value="TRI-like_N"/>
    <property type="match status" value="1"/>
</dbReference>
<organism evidence="3 4">
    <name type="scientific">Karstenula rhodostoma CBS 690.94</name>
    <dbReference type="NCBI Taxonomy" id="1392251"/>
    <lineage>
        <taxon>Eukaryota</taxon>
        <taxon>Fungi</taxon>
        <taxon>Dikarya</taxon>
        <taxon>Ascomycota</taxon>
        <taxon>Pezizomycotina</taxon>
        <taxon>Dothideomycetes</taxon>
        <taxon>Pleosporomycetidae</taxon>
        <taxon>Pleosporales</taxon>
        <taxon>Massarineae</taxon>
        <taxon>Didymosphaeriaceae</taxon>
        <taxon>Karstenula</taxon>
    </lineage>
</organism>
<sequence length="486" mass="53303">MSTYPHLGPFGQMIGVHTYNVKTLGFTTPDDAAQERAIASLTEAANKLVSHFPWLAGQVINSDASPTSSGTFKIVPYPPHEGPAKFIHVKDRKELVQPYQTILEAKAPLYLLDGRILSPGYGFPYMYPSAENMPVFYAQVNLLKGGILLTVNAQHNTMDANADSRIIKYFARLCAGGEVTPEELKLGNADRDTIFPSTTNGDELDKLEWFRVPSMLPFSPPWPPQYGNAPWHCFRIPASSIAALKDMAKSATSTSSTNEAYTAPYFSTDDILTALIWKHLVRSRALTSTADTTSGAVRAVNGRPHFDPPLPAGYIGHAVTCVWTHIPLSELLSLPLPSLAFALRKNLIEDASPHQLKSLVHLLRTTEDRTTINYGATMNLETDLMVTSHVGHGIYEADFGAQSGLGKPDFVRRPNLPDGRGLAYLLPKGRDGSVDVVAGLFEGEVRELREGVGSDEWERWVEYIGCSFARTEFQDYGVPAQGVGLR</sequence>
<evidence type="ECO:0000313" key="3">
    <source>
        <dbReference type="EMBL" id="KAF2443787.1"/>
    </source>
</evidence>
<dbReference type="InterPro" id="IPR051283">
    <property type="entry name" value="Sec_Metabolite_Acyltrans"/>
</dbReference>
<dbReference type="OrthoDB" id="1862401at2759"/>
<dbReference type="PANTHER" id="PTHR31896">
    <property type="entry name" value="FAMILY REGULATORY PROTEIN, PUTATIVE (AFU_ORTHOLOGUE AFUA_3G14730)-RELATED"/>
    <property type="match status" value="1"/>
</dbReference>
<reference evidence="3" key="1">
    <citation type="journal article" date="2020" name="Stud. Mycol.">
        <title>101 Dothideomycetes genomes: a test case for predicting lifestyles and emergence of pathogens.</title>
        <authorList>
            <person name="Haridas S."/>
            <person name="Albert R."/>
            <person name="Binder M."/>
            <person name="Bloem J."/>
            <person name="Labutti K."/>
            <person name="Salamov A."/>
            <person name="Andreopoulos B."/>
            <person name="Baker S."/>
            <person name="Barry K."/>
            <person name="Bills G."/>
            <person name="Bluhm B."/>
            <person name="Cannon C."/>
            <person name="Castanera R."/>
            <person name="Culley D."/>
            <person name="Daum C."/>
            <person name="Ezra D."/>
            <person name="Gonzalez J."/>
            <person name="Henrissat B."/>
            <person name="Kuo A."/>
            <person name="Liang C."/>
            <person name="Lipzen A."/>
            <person name="Lutzoni F."/>
            <person name="Magnuson J."/>
            <person name="Mondo S."/>
            <person name="Nolan M."/>
            <person name="Ohm R."/>
            <person name="Pangilinan J."/>
            <person name="Park H.-J."/>
            <person name="Ramirez L."/>
            <person name="Alfaro M."/>
            <person name="Sun H."/>
            <person name="Tritt A."/>
            <person name="Yoshinaga Y."/>
            <person name="Zwiers L.-H."/>
            <person name="Turgeon B."/>
            <person name="Goodwin S."/>
            <person name="Spatafora J."/>
            <person name="Crous P."/>
            <person name="Grigoriev I."/>
        </authorList>
    </citation>
    <scope>NUCLEOTIDE SEQUENCE</scope>
    <source>
        <strain evidence="3">CBS 690.94</strain>
    </source>
</reference>
<gene>
    <name evidence="3" type="ORF">P171DRAFT_473961</name>
</gene>
<dbReference type="EMBL" id="MU001502">
    <property type="protein sequence ID" value="KAF2443787.1"/>
    <property type="molecule type" value="Genomic_DNA"/>
</dbReference>
<proteinExistence type="predicted"/>
<evidence type="ECO:0000256" key="1">
    <source>
        <dbReference type="ARBA" id="ARBA00022679"/>
    </source>
</evidence>
<dbReference type="AlphaFoldDB" id="A0A9P4PH30"/>